<name>A0A481YYA2_9VIRU</name>
<evidence type="ECO:0000313" key="1">
    <source>
        <dbReference type="EMBL" id="QBK88233.1"/>
    </source>
</evidence>
<gene>
    <name evidence="1" type="ORF">LCMAC202_05950</name>
</gene>
<accession>A0A481YYA2</accession>
<proteinExistence type="predicted"/>
<sequence>MSTEKSITPQQLKIIFKYYNACWAAFNCDDLASLFDNDIKHIYEISDPERSGCPVEDLTNITKGKEKVIQLYKEHLFDNIFIEKTRIESIAIHNHNGPFITYELQYEKERLVVLESINIGENGLIKMIDLTVCKNRA</sequence>
<reference evidence="1" key="1">
    <citation type="journal article" date="2019" name="MBio">
        <title>Virus Genomes from Deep Sea Sediments Expand the Ocean Megavirome and Support Independent Origins of Viral Gigantism.</title>
        <authorList>
            <person name="Backstrom D."/>
            <person name="Yutin N."/>
            <person name="Jorgensen S.L."/>
            <person name="Dharamshi J."/>
            <person name="Homa F."/>
            <person name="Zaremba-Niedwiedzka K."/>
            <person name="Spang A."/>
            <person name="Wolf Y.I."/>
            <person name="Koonin E.V."/>
            <person name="Ettema T.J."/>
        </authorList>
    </citation>
    <scope>NUCLEOTIDE SEQUENCE</scope>
</reference>
<organism evidence="1">
    <name type="scientific">Marseillevirus LCMAC202</name>
    <dbReference type="NCBI Taxonomy" id="2506606"/>
    <lineage>
        <taxon>Viruses</taxon>
        <taxon>Varidnaviria</taxon>
        <taxon>Bamfordvirae</taxon>
        <taxon>Nucleocytoviricota</taxon>
        <taxon>Megaviricetes</taxon>
        <taxon>Pimascovirales</taxon>
        <taxon>Pimascovirales incertae sedis</taxon>
        <taxon>Marseilleviridae</taxon>
    </lineage>
</organism>
<dbReference type="EMBL" id="MK500380">
    <property type="protein sequence ID" value="QBK88233.1"/>
    <property type="molecule type" value="Genomic_DNA"/>
</dbReference>
<protein>
    <recommendedName>
        <fullName evidence="2">SnoaL-like domain protein</fullName>
    </recommendedName>
</protein>
<evidence type="ECO:0008006" key="2">
    <source>
        <dbReference type="Google" id="ProtNLM"/>
    </source>
</evidence>